<dbReference type="InterPro" id="IPR001734">
    <property type="entry name" value="Na/solute_symporter"/>
</dbReference>
<keyword evidence="4 6" id="KW-1133">Transmembrane helix</keyword>
<evidence type="ECO:0000256" key="4">
    <source>
        <dbReference type="ARBA" id="ARBA00022989"/>
    </source>
</evidence>
<feature type="non-terminal residue" evidence="7">
    <location>
        <position position="73"/>
    </location>
</feature>
<name>X1P7A7_9ZZZZ</name>
<evidence type="ECO:0000256" key="2">
    <source>
        <dbReference type="ARBA" id="ARBA00006434"/>
    </source>
</evidence>
<dbReference type="GO" id="GO:0005886">
    <property type="term" value="C:plasma membrane"/>
    <property type="evidence" value="ECO:0007669"/>
    <property type="project" value="TreeGrafter"/>
</dbReference>
<evidence type="ECO:0000256" key="5">
    <source>
        <dbReference type="ARBA" id="ARBA00023136"/>
    </source>
</evidence>
<evidence type="ECO:0008006" key="8">
    <source>
        <dbReference type="Google" id="ProtNLM"/>
    </source>
</evidence>
<keyword evidence="3 6" id="KW-0812">Transmembrane</keyword>
<evidence type="ECO:0000256" key="1">
    <source>
        <dbReference type="ARBA" id="ARBA00004141"/>
    </source>
</evidence>
<dbReference type="EMBL" id="BARV01041544">
    <property type="protein sequence ID" value="GAI51733.1"/>
    <property type="molecule type" value="Genomic_DNA"/>
</dbReference>
<comment type="similarity">
    <text evidence="2">Belongs to the sodium:solute symporter (SSF) (TC 2.A.21) family.</text>
</comment>
<evidence type="ECO:0000313" key="7">
    <source>
        <dbReference type="EMBL" id="GAI51733.1"/>
    </source>
</evidence>
<accession>X1P7A7</accession>
<evidence type="ECO:0000256" key="6">
    <source>
        <dbReference type="SAM" id="Phobius"/>
    </source>
</evidence>
<dbReference type="PROSITE" id="PS50283">
    <property type="entry name" value="NA_SOLUT_SYMP_3"/>
    <property type="match status" value="1"/>
</dbReference>
<keyword evidence="5 6" id="KW-0472">Membrane</keyword>
<feature type="transmembrane region" description="Helical" evidence="6">
    <location>
        <begin position="6"/>
        <end position="21"/>
    </location>
</feature>
<dbReference type="InterPro" id="IPR038377">
    <property type="entry name" value="Na/Glc_symporter_sf"/>
</dbReference>
<organism evidence="7">
    <name type="scientific">marine sediment metagenome</name>
    <dbReference type="NCBI Taxonomy" id="412755"/>
    <lineage>
        <taxon>unclassified sequences</taxon>
        <taxon>metagenomes</taxon>
        <taxon>ecological metagenomes</taxon>
    </lineage>
</organism>
<comment type="subcellular location">
    <subcellularLocation>
        <location evidence="1">Membrane</location>
        <topology evidence="1">Multi-pass membrane protein</topology>
    </subcellularLocation>
</comment>
<gene>
    <name evidence="7" type="ORF">S06H3_62842</name>
</gene>
<protein>
    <recommendedName>
        <fullName evidence="8">Sodium:solute symporter family protein</fullName>
    </recommendedName>
</protein>
<dbReference type="GO" id="GO:0005412">
    <property type="term" value="F:D-glucose:sodium symporter activity"/>
    <property type="evidence" value="ECO:0007669"/>
    <property type="project" value="TreeGrafter"/>
</dbReference>
<comment type="caution">
    <text evidence="7">The sequence shown here is derived from an EMBL/GenBank/DDBJ whole genome shotgun (WGS) entry which is preliminary data.</text>
</comment>
<dbReference type="Gene3D" id="1.20.1730.10">
    <property type="entry name" value="Sodium/glucose cotransporter"/>
    <property type="match status" value="1"/>
</dbReference>
<reference evidence="7" key="1">
    <citation type="journal article" date="2014" name="Front. Microbiol.">
        <title>High frequency of phylogenetically diverse reductive dehalogenase-homologous genes in deep subseafloor sedimentary metagenomes.</title>
        <authorList>
            <person name="Kawai M."/>
            <person name="Futagami T."/>
            <person name="Toyoda A."/>
            <person name="Takaki Y."/>
            <person name="Nishi S."/>
            <person name="Hori S."/>
            <person name="Arai W."/>
            <person name="Tsubouchi T."/>
            <person name="Morono Y."/>
            <person name="Uchiyama I."/>
            <person name="Ito T."/>
            <person name="Fujiyama A."/>
            <person name="Inagaki F."/>
            <person name="Takami H."/>
        </authorList>
    </citation>
    <scope>NUCLEOTIDE SEQUENCE</scope>
    <source>
        <strain evidence="7">Expedition CK06-06</strain>
    </source>
</reference>
<dbReference type="PANTHER" id="PTHR11819:SF195">
    <property type="entry name" value="SODIUM_GLUCOSE COTRANSPORTER 4"/>
    <property type="match status" value="1"/>
</dbReference>
<dbReference type="AlphaFoldDB" id="X1P7A7"/>
<dbReference type="PANTHER" id="PTHR11819">
    <property type="entry name" value="SOLUTE CARRIER FAMILY 5"/>
    <property type="match status" value="1"/>
</dbReference>
<proteinExistence type="inferred from homology"/>
<sequence>MTELIIIVLYFLGMLAIGVVSKKKSREADDFFVAGRKSSSFLITGSLLATIIGGSATVGMAGLGFKQGLTGAW</sequence>
<feature type="transmembrane region" description="Helical" evidence="6">
    <location>
        <begin position="41"/>
        <end position="65"/>
    </location>
</feature>
<evidence type="ECO:0000256" key="3">
    <source>
        <dbReference type="ARBA" id="ARBA00022692"/>
    </source>
</evidence>